<dbReference type="PANTHER" id="PTHR46663">
    <property type="entry name" value="DIGUANYLATE CYCLASE DGCT-RELATED"/>
    <property type="match status" value="1"/>
</dbReference>
<sequence length="319" mass="36080">MNIGSLHTAIYHSLMEQIAVIDAQGQIVDVNRAWVEFGQNNGVDEQYDWINVNYLDALYKASQEGDTLAFEAYQGIKAVIQGQSDSYYHEYPCHSPNEQRWFLMRVVPLKIEQYQYWVLSHHNITQRKLAEMRSEFQATHDPLTGLANRRHFHQQLEALLLENQQQQAGLCLMMIDLDNFKHFNDTHGHQAGDLCLVRIAATLQHNLSVPCTAYRLGGDEFALLLSHLTQQQSQDIAASVSQRIQELRLLCGNKLQVTASIGGIFISGETQISSHLLINETDQTLYQVKRGTKNSYLLTALSTAPRTVAAEVLGNELID</sequence>
<protein>
    <submittedName>
        <fullName evidence="3">Diguanylate cyclase</fullName>
    </submittedName>
</protein>
<dbReference type="PROSITE" id="PS50887">
    <property type="entry name" value="GGDEF"/>
    <property type="match status" value="1"/>
</dbReference>
<name>A0A5Q6PLA1_VIBCL</name>
<proteinExistence type="predicted"/>
<dbReference type="Pfam" id="PF00990">
    <property type="entry name" value="GGDEF"/>
    <property type="match status" value="1"/>
</dbReference>
<dbReference type="Gene3D" id="3.30.450.20">
    <property type="entry name" value="PAS domain"/>
    <property type="match status" value="1"/>
</dbReference>
<dbReference type="SUPFAM" id="SSF55073">
    <property type="entry name" value="Nucleotide cyclase"/>
    <property type="match status" value="1"/>
</dbReference>
<dbReference type="CDD" id="cd01949">
    <property type="entry name" value="GGDEF"/>
    <property type="match status" value="1"/>
</dbReference>
<dbReference type="InterPro" id="IPR029787">
    <property type="entry name" value="Nucleotide_cyclase"/>
</dbReference>
<evidence type="ECO:0000256" key="1">
    <source>
        <dbReference type="ARBA" id="ARBA00001946"/>
    </source>
</evidence>
<dbReference type="InterPro" id="IPR000160">
    <property type="entry name" value="GGDEF_dom"/>
</dbReference>
<organism evidence="3 4">
    <name type="scientific">Vibrio cholerae</name>
    <dbReference type="NCBI Taxonomy" id="666"/>
    <lineage>
        <taxon>Bacteria</taxon>
        <taxon>Pseudomonadati</taxon>
        <taxon>Pseudomonadota</taxon>
        <taxon>Gammaproteobacteria</taxon>
        <taxon>Vibrionales</taxon>
        <taxon>Vibrionaceae</taxon>
        <taxon>Vibrio</taxon>
    </lineage>
</organism>
<evidence type="ECO:0000313" key="3">
    <source>
        <dbReference type="EMBL" id="KAA1255678.1"/>
    </source>
</evidence>
<dbReference type="InterPro" id="IPR035965">
    <property type="entry name" value="PAS-like_dom_sf"/>
</dbReference>
<dbReference type="GO" id="GO:0003824">
    <property type="term" value="F:catalytic activity"/>
    <property type="evidence" value="ECO:0007669"/>
    <property type="project" value="UniProtKB-ARBA"/>
</dbReference>
<dbReference type="Gene3D" id="3.30.70.270">
    <property type="match status" value="1"/>
</dbReference>
<dbReference type="RefSeq" id="WP_069213188.1">
    <property type="nucleotide sequence ID" value="NZ_CP142014.1"/>
</dbReference>
<dbReference type="FunFam" id="3.30.70.270:FF:000001">
    <property type="entry name" value="Diguanylate cyclase domain protein"/>
    <property type="match status" value="1"/>
</dbReference>
<dbReference type="SMART" id="SM00267">
    <property type="entry name" value="GGDEF"/>
    <property type="match status" value="1"/>
</dbReference>
<feature type="domain" description="GGDEF" evidence="2">
    <location>
        <begin position="168"/>
        <end position="301"/>
    </location>
</feature>
<dbReference type="SUPFAM" id="SSF55785">
    <property type="entry name" value="PYP-like sensor domain (PAS domain)"/>
    <property type="match status" value="1"/>
</dbReference>
<accession>A0A5Q6PLA1</accession>
<dbReference type="NCBIfam" id="TIGR00254">
    <property type="entry name" value="GGDEF"/>
    <property type="match status" value="1"/>
</dbReference>
<reference evidence="3 4" key="1">
    <citation type="submission" date="2019-09" db="EMBL/GenBank/DDBJ databases">
        <authorList>
            <person name="Kritzky A."/>
            <person name="Schelkanova E.Y."/>
            <person name="Alkhova Z.V."/>
            <person name="Smirnova N.I."/>
        </authorList>
    </citation>
    <scope>NUCLEOTIDE SEQUENCE [LARGE SCALE GENOMIC DNA]</scope>
    <source>
        <strain evidence="3 4">M1526</strain>
    </source>
</reference>
<gene>
    <name evidence="3" type="ORF">F0M16_04850</name>
</gene>
<dbReference type="EMBL" id="VUAA01000004">
    <property type="protein sequence ID" value="KAA1255678.1"/>
    <property type="molecule type" value="Genomic_DNA"/>
</dbReference>
<dbReference type="InterPro" id="IPR043128">
    <property type="entry name" value="Rev_trsase/Diguanyl_cyclase"/>
</dbReference>
<evidence type="ECO:0000259" key="2">
    <source>
        <dbReference type="PROSITE" id="PS50887"/>
    </source>
</evidence>
<comment type="cofactor">
    <cofactor evidence="1">
        <name>Mg(2+)</name>
        <dbReference type="ChEBI" id="CHEBI:18420"/>
    </cofactor>
</comment>
<dbReference type="InterPro" id="IPR052163">
    <property type="entry name" value="DGC-Regulatory_Protein"/>
</dbReference>
<dbReference type="Proteomes" id="UP000323225">
    <property type="component" value="Unassembled WGS sequence"/>
</dbReference>
<comment type="caution">
    <text evidence="3">The sequence shown here is derived from an EMBL/GenBank/DDBJ whole genome shotgun (WGS) entry which is preliminary data.</text>
</comment>
<dbReference type="AlphaFoldDB" id="A0A5Q6PLA1"/>
<evidence type="ECO:0000313" key="4">
    <source>
        <dbReference type="Proteomes" id="UP000323225"/>
    </source>
</evidence>
<dbReference type="PANTHER" id="PTHR46663:SF4">
    <property type="entry name" value="DIGUANYLATE CYCLASE DGCT-RELATED"/>
    <property type="match status" value="1"/>
</dbReference>